<keyword evidence="3" id="KW-1185">Reference proteome</keyword>
<accession>A0A4C1T381</accession>
<feature type="compositionally biased region" description="Polar residues" evidence="1">
    <location>
        <begin position="15"/>
        <end position="28"/>
    </location>
</feature>
<gene>
    <name evidence="2" type="ORF">EVAR_7259_1</name>
</gene>
<proteinExistence type="predicted"/>
<comment type="caution">
    <text evidence="2">The sequence shown here is derived from an EMBL/GenBank/DDBJ whole genome shotgun (WGS) entry which is preliminary data.</text>
</comment>
<organism evidence="2 3">
    <name type="scientific">Eumeta variegata</name>
    <name type="common">Bagworm moth</name>
    <name type="synonym">Eumeta japonica</name>
    <dbReference type="NCBI Taxonomy" id="151549"/>
    <lineage>
        <taxon>Eukaryota</taxon>
        <taxon>Metazoa</taxon>
        <taxon>Ecdysozoa</taxon>
        <taxon>Arthropoda</taxon>
        <taxon>Hexapoda</taxon>
        <taxon>Insecta</taxon>
        <taxon>Pterygota</taxon>
        <taxon>Neoptera</taxon>
        <taxon>Endopterygota</taxon>
        <taxon>Lepidoptera</taxon>
        <taxon>Glossata</taxon>
        <taxon>Ditrysia</taxon>
        <taxon>Tineoidea</taxon>
        <taxon>Psychidae</taxon>
        <taxon>Oiketicinae</taxon>
        <taxon>Eumeta</taxon>
    </lineage>
</organism>
<evidence type="ECO:0000313" key="3">
    <source>
        <dbReference type="Proteomes" id="UP000299102"/>
    </source>
</evidence>
<evidence type="ECO:0000256" key="1">
    <source>
        <dbReference type="SAM" id="MobiDB-lite"/>
    </source>
</evidence>
<dbReference type="AlphaFoldDB" id="A0A4C1T381"/>
<protein>
    <submittedName>
        <fullName evidence="2">Uncharacterized protein</fullName>
    </submittedName>
</protein>
<feature type="region of interest" description="Disordered" evidence="1">
    <location>
        <begin position="1"/>
        <end position="28"/>
    </location>
</feature>
<reference evidence="2 3" key="1">
    <citation type="journal article" date="2019" name="Commun. Biol.">
        <title>The bagworm genome reveals a unique fibroin gene that provides high tensile strength.</title>
        <authorList>
            <person name="Kono N."/>
            <person name="Nakamura H."/>
            <person name="Ohtoshi R."/>
            <person name="Tomita M."/>
            <person name="Numata K."/>
            <person name="Arakawa K."/>
        </authorList>
    </citation>
    <scope>NUCLEOTIDE SEQUENCE [LARGE SCALE GENOMIC DNA]</scope>
</reference>
<evidence type="ECO:0000313" key="2">
    <source>
        <dbReference type="EMBL" id="GBP08656.1"/>
    </source>
</evidence>
<sequence>MGESSFADNADTHVWVQSGTSPPSGRNVKISKQISSNQNVSRNAKTWMSQRIASLVALRIFYEFNKPEKQRNVKTRTKRSYTSSVRCLPRPGPCLRTKENDVFMTVLRVMQSALTRPTPRALRPALTFFIDVPPPRQASETI</sequence>
<dbReference type="EMBL" id="BGZK01000032">
    <property type="protein sequence ID" value="GBP08656.1"/>
    <property type="molecule type" value="Genomic_DNA"/>
</dbReference>
<dbReference type="Proteomes" id="UP000299102">
    <property type="component" value="Unassembled WGS sequence"/>
</dbReference>
<name>A0A4C1T381_EUMVA</name>